<keyword evidence="4 6" id="KW-0689">Ribosomal protein</keyword>
<dbReference type="PANTHER" id="PTHR13501">
    <property type="entry name" value="CHLOROPLAST 50S RIBOSOMAL PROTEIN L22-RELATED"/>
    <property type="match status" value="1"/>
</dbReference>
<name>A0A644T643_9ZZZZ</name>
<keyword evidence="3" id="KW-0694">RNA-binding</keyword>
<dbReference type="CDD" id="cd00336">
    <property type="entry name" value="Ribosomal_L22"/>
    <property type="match status" value="1"/>
</dbReference>
<dbReference type="HAMAP" id="MF_01331_B">
    <property type="entry name" value="Ribosomal_uL22_B"/>
    <property type="match status" value="1"/>
</dbReference>
<reference evidence="6" key="1">
    <citation type="submission" date="2019-08" db="EMBL/GenBank/DDBJ databases">
        <authorList>
            <person name="Kucharzyk K."/>
            <person name="Murdoch R.W."/>
            <person name="Higgins S."/>
            <person name="Loffler F."/>
        </authorList>
    </citation>
    <scope>NUCLEOTIDE SEQUENCE</scope>
</reference>
<dbReference type="InterPro" id="IPR036394">
    <property type="entry name" value="Ribosomal_uL22_sf"/>
</dbReference>
<evidence type="ECO:0000256" key="4">
    <source>
        <dbReference type="ARBA" id="ARBA00022980"/>
    </source>
</evidence>
<dbReference type="Gene3D" id="3.90.470.10">
    <property type="entry name" value="Ribosomal protein L22/L17"/>
    <property type="match status" value="1"/>
</dbReference>
<evidence type="ECO:0000256" key="1">
    <source>
        <dbReference type="ARBA" id="ARBA00009451"/>
    </source>
</evidence>
<organism evidence="6">
    <name type="scientific">bioreactor metagenome</name>
    <dbReference type="NCBI Taxonomy" id="1076179"/>
    <lineage>
        <taxon>unclassified sequences</taxon>
        <taxon>metagenomes</taxon>
        <taxon>ecological metagenomes</taxon>
    </lineage>
</organism>
<sequence>MKAILSNYRQAPRKTALISELIRGKSVKEARAILSKLIKRGALPMSKLLESAVANAKNNDKISNTDDLIVSTYVNKGKVLKRWRPRAMGRAFPIHKHTSHIVIELKEKK</sequence>
<proteinExistence type="inferred from homology"/>
<dbReference type="Pfam" id="PF00237">
    <property type="entry name" value="Ribosomal_L22"/>
    <property type="match status" value="1"/>
</dbReference>
<dbReference type="SUPFAM" id="SSF54843">
    <property type="entry name" value="Ribosomal protein L22"/>
    <property type="match status" value="1"/>
</dbReference>
<evidence type="ECO:0000313" key="6">
    <source>
        <dbReference type="EMBL" id="MPL62406.1"/>
    </source>
</evidence>
<dbReference type="InterPro" id="IPR047867">
    <property type="entry name" value="Ribosomal_uL22_bac/org-type"/>
</dbReference>
<dbReference type="PROSITE" id="PS00464">
    <property type="entry name" value="RIBOSOMAL_L22"/>
    <property type="match status" value="1"/>
</dbReference>
<comment type="caution">
    <text evidence="6">The sequence shown here is derived from an EMBL/GenBank/DDBJ whole genome shotgun (WGS) entry which is preliminary data.</text>
</comment>
<dbReference type="NCBIfam" id="TIGR01044">
    <property type="entry name" value="rplV_bact"/>
    <property type="match status" value="1"/>
</dbReference>
<comment type="similarity">
    <text evidence="1">Belongs to the universal ribosomal protein uL22 family.</text>
</comment>
<keyword evidence="2" id="KW-0699">rRNA-binding</keyword>
<dbReference type="GO" id="GO:0006412">
    <property type="term" value="P:translation"/>
    <property type="evidence" value="ECO:0007669"/>
    <property type="project" value="InterPro"/>
</dbReference>
<keyword evidence="5" id="KW-0687">Ribonucleoprotein</keyword>
<evidence type="ECO:0000256" key="2">
    <source>
        <dbReference type="ARBA" id="ARBA00022730"/>
    </source>
</evidence>
<dbReference type="PANTHER" id="PTHR13501:SF8">
    <property type="entry name" value="LARGE RIBOSOMAL SUBUNIT PROTEIN UL22M"/>
    <property type="match status" value="1"/>
</dbReference>
<dbReference type="InterPro" id="IPR001063">
    <property type="entry name" value="Ribosomal_uL22"/>
</dbReference>
<protein>
    <submittedName>
        <fullName evidence="6">50S ribosomal protein L22</fullName>
    </submittedName>
</protein>
<accession>A0A644T643</accession>
<dbReference type="GO" id="GO:0019843">
    <property type="term" value="F:rRNA binding"/>
    <property type="evidence" value="ECO:0007669"/>
    <property type="project" value="UniProtKB-KW"/>
</dbReference>
<evidence type="ECO:0000256" key="5">
    <source>
        <dbReference type="ARBA" id="ARBA00023274"/>
    </source>
</evidence>
<dbReference type="InterPro" id="IPR018260">
    <property type="entry name" value="Ribosomal_uL22_CS"/>
</dbReference>
<gene>
    <name evidence="6" type="primary">rplV_2</name>
    <name evidence="6" type="ORF">SDC9_08026</name>
</gene>
<dbReference type="AlphaFoldDB" id="A0A644T643"/>
<dbReference type="GO" id="GO:0022625">
    <property type="term" value="C:cytosolic large ribosomal subunit"/>
    <property type="evidence" value="ECO:0007669"/>
    <property type="project" value="TreeGrafter"/>
</dbReference>
<evidence type="ECO:0000256" key="3">
    <source>
        <dbReference type="ARBA" id="ARBA00022884"/>
    </source>
</evidence>
<dbReference type="EMBL" id="VSSQ01000017">
    <property type="protein sequence ID" value="MPL62406.1"/>
    <property type="molecule type" value="Genomic_DNA"/>
</dbReference>
<dbReference type="InterPro" id="IPR005727">
    <property type="entry name" value="Ribosomal_uL22_bac/chlpt-type"/>
</dbReference>
<dbReference type="GO" id="GO:0003735">
    <property type="term" value="F:structural constituent of ribosome"/>
    <property type="evidence" value="ECO:0007669"/>
    <property type="project" value="InterPro"/>
</dbReference>